<dbReference type="Proteomes" id="UP000886890">
    <property type="component" value="Unassembled WGS sequence"/>
</dbReference>
<organism evidence="6 7">
    <name type="scientific">Candidatus Fusicatenibacter merdavium</name>
    <dbReference type="NCBI Taxonomy" id="2838600"/>
    <lineage>
        <taxon>Bacteria</taxon>
        <taxon>Bacillati</taxon>
        <taxon>Bacillota</taxon>
        <taxon>Clostridia</taxon>
        <taxon>Lachnospirales</taxon>
        <taxon>Lachnospiraceae</taxon>
        <taxon>Fusicatenibacter</taxon>
    </lineage>
</organism>
<keyword evidence="3" id="KW-0285">Flavoprotein</keyword>
<comment type="function">
    <text evidence="1">Nitronate monooxygenase that uses molecular oxygen to catalyze the oxidative denitrification of alkyl nitronates. Acts on propionate 3-nitronate (P3N), the presumed physiological substrate. Probably functions in the detoxification of P3N, a metabolic poison produced by plants and fungi as a defense mechanism.</text>
</comment>
<keyword evidence="4" id="KW-0288">FMN</keyword>
<dbReference type="AlphaFoldDB" id="A0A9D1XBH4"/>
<dbReference type="InterPro" id="IPR013785">
    <property type="entry name" value="Aldolase_TIM"/>
</dbReference>
<evidence type="ECO:0000256" key="5">
    <source>
        <dbReference type="ARBA" id="ARBA00023002"/>
    </source>
</evidence>
<reference evidence="6" key="1">
    <citation type="journal article" date="2021" name="PeerJ">
        <title>Extensive microbial diversity within the chicken gut microbiome revealed by metagenomics and culture.</title>
        <authorList>
            <person name="Gilroy R."/>
            <person name="Ravi A."/>
            <person name="Getino M."/>
            <person name="Pursley I."/>
            <person name="Horton D.L."/>
            <person name="Alikhan N.F."/>
            <person name="Baker D."/>
            <person name="Gharbi K."/>
            <person name="Hall N."/>
            <person name="Watson M."/>
            <person name="Adriaenssens E.M."/>
            <person name="Foster-Nyarko E."/>
            <person name="Jarju S."/>
            <person name="Secka A."/>
            <person name="Antonio M."/>
            <person name="Oren A."/>
            <person name="Chaudhuri R.R."/>
            <person name="La Ragione R."/>
            <person name="Hildebrand F."/>
            <person name="Pallen M.J."/>
        </authorList>
    </citation>
    <scope>NUCLEOTIDE SEQUENCE</scope>
    <source>
        <strain evidence="6">CHK183-1962</strain>
    </source>
</reference>
<dbReference type="PANTHER" id="PTHR32332:SF18">
    <property type="entry name" value="2-NITROPROPANE DIOXYGENASE"/>
    <property type="match status" value="1"/>
</dbReference>
<gene>
    <name evidence="6" type="ORF">H9734_00575</name>
</gene>
<evidence type="ECO:0000256" key="4">
    <source>
        <dbReference type="ARBA" id="ARBA00022643"/>
    </source>
</evidence>
<dbReference type="PANTHER" id="PTHR32332">
    <property type="entry name" value="2-NITROPROPANE DIOXYGENASE"/>
    <property type="match status" value="1"/>
</dbReference>
<dbReference type="CDD" id="cd04730">
    <property type="entry name" value="NPD_like"/>
    <property type="match status" value="1"/>
</dbReference>
<keyword evidence="6" id="KW-0503">Monooxygenase</keyword>
<evidence type="ECO:0000256" key="1">
    <source>
        <dbReference type="ARBA" id="ARBA00003535"/>
    </source>
</evidence>
<proteinExistence type="predicted"/>
<reference evidence="6" key="2">
    <citation type="submission" date="2021-04" db="EMBL/GenBank/DDBJ databases">
        <authorList>
            <person name="Gilroy R."/>
        </authorList>
    </citation>
    <scope>NUCLEOTIDE SEQUENCE</scope>
    <source>
        <strain evidence="6">CHK183-1962</strain>
    </source>
</reference>
<dbReference type="EMBL" id="DXEK01000009">
    <property type="protein sequence ID" value="HIX76086.1"/>
    <property type="molecule type" value="Genomic_DNA"/>
</dbReference>
<dbReference type="Pfam" id="PF03060">
    <property type="entry name" value="NMO"/>
    <property type="match status" value="1"/>
</dbReference>
<protein>
    <recommendedName>
        <fullName evidence="2">Probable nitronate monooxygenase</fullName>
    </recommendedName>
</protein>
<evidence type="ECO:0000313" key="6">
    <source>
        <dbReference type="EMBL" id="HIX76086.1"/>
    </source>
</evidence>
<evidence type="ECO:0000256" key="3">
    <source>
        <dbReference type="ARBA" id="ARBA00022630"/>
    </source>
</evidence>
<dbReference type="InterPro" id="IPR004136">
    <property type="entry name" value="NMO"/>
</dbReference>
<sequence>MSLPALQIGDLTAPIPIIQGGMGVGISLSSLAGAVAKEGGIGVISAAQPGFREPDFSVDPLAANLRALSYHIRRAKVISGGGIIGVNIMCALTHYEEYVKCCIDSGADLIISGAGLPSDLPRYAKDSSIKLAPIVSPPKTAKVLLKLWDMHYHRVPDLVVIEGPKAGGHLGYTPEDVARLETEGYDRQVLEILDIVHGYEEKYEKSVPVVFAGGVFDRGDIDHYLSLGCAGVQMATRFVVTEECDADPRYKQAYLNARKEDITLMKSPVGMPGRAIRNKFLTLHEKEPEKITHCYQCLKKCDRASIPYCITTALTRAAEGKVDDSLLFCGENAWRLTEMTTVHDLMQELCQDITA</sequence>
<dbReference type="GO" id="GO:0018580">
    <property type="term" value="F:nitronate monooxygenase activity"/>
    <property type="evidence" value="ECO:0007669"/>
    <property type="project" value="InterPro"/>
</dbReference>
<evidence type="ECO:0000313" key="7">
    <source>
        <dbReference type="Proteomes" id="UP000886890"/>
    </source>
</evidence>
<comment type="caution">
    <text evidence="6">The sequence shown here is derived from an EMBL/GenBank/DDBJ whole genome shotgun (WGS) entry which is preliminary data.</text>
</comment>
<dbReference type="SUPFAM" id="SSF51412">
    <property type="entry name" value="Inosine monophosphate dehydrogenase (IMPDH)"/>
    <property type="match status" value="1"/>
</dbReference>
<name>A0A9D1XBH4_9FIRM</name>
<dbReference type="Gene3D" id="3.20.20.70">
    <property type="entry name" value="Aldolase class I"/>
    <property type="match status" value="1"/>
</dbReference>
<evidence type="ECO:0000256" key="2">
    <source>
        <dbReference type="ARBA" id="ARBA00013457"/>
    </source>
</evidence>
<accession>A0A9D1XBH4</accession>
<keyword evidence="5" id="KW-0560">Oxidoreductase</keyword>